<dbReference type="InterPro" id="IPR024747">
    <property type="entry name" value="Pyridox_Oxase-rel"/>
</dbReference>
<dbReference type="EMBL" id="KB443826">
    <property type="protein sequence ID" value="EMD49482.1"/>
    <property type="molecule type" value="Genomic_DNA"/>
</dbReference>
<dbReference type="VEuPathDB" id="AmoebaDB:EHI5A_064930"/>
<sequence length="165" mass="18678">MNYIKPMNYITSCITRKNSGIEETRAIEIIKNGEYGFMAMIDDENNSGYGVPINYAFDGVQNLYFHGGNGKKINILKKNPKVSFTIVGKTLIVPEQFTDHYESVMCFGTICFDLSKEEKIKGMELIIDKYSSEYKEKGMKMVASAIDKMSVYKLVINSFSGKVNK</sequence>
<dbReference type="AlphaFoldDB" id="M2SF16"/>
<dbReference type="PANTHER" id="PTHR34071:SF2">
    <property type="entry name" value="FLAVIN-NUCLEOTIDE-BINDING PROTEIN"/>
    <property type="match status" value="1"/>
</dbReference>
<proteinExistence type="predicted"/>
<dbReference type="Pfam" id="PF12900">
    <property type="entry name" value="Pyridox_ox_2"/>
    <property type="match status" value="1"/>
</dbReference>
<protein>
    <submittedName>
        <fullName evidence="1">5-nitroimidazole antibiotic resistance protein, putative</fullName>
    </submittedName>
</protein>
<dbReference type="InterPro" id="IPR012349">
    <property type="entry name" value="Split_barrel_FMN-bd"/>
</dbReference>
<accession>M2SF16</accession>
<dbReference type="Gene3D" id="2.30.110.10">
    <property type="entry name" value="Electron Transport, Fmn-binding Protein, Chain A"/>
    <property type="match status" value="1"/>
</dbReference>
<dbReference type="SUPFAM" id="SSF50475">
    <property type="entry name" value="FMN-binding split barrel"/>
    <property type="match status" value="1"/>
</dbReference>
<reference evidence="1 2" key="1">
    <citation type="submission" date="2013-02" db="EMBL/GenBank/DDBJ databases">
        <authorList>
            <person name="Hannick L."/>
            <person name="Zafar N."/>
            <person name="Lorenzi H."/>
            <person name="Ali I.A."/>
            <person name="Petri W.P."/>
            <person name="Caler E."/>
        </authorList>
    </citation>
    <scope>NUCLEOTIDE SEQUENCE [LARGE SCALE GENOMIC DNA]</scope>
    <source>
        <strain evidence="1 2">KU27</strain>
    </source>
</reference>
<dbReference type="OrthoDB" id="28415at2759"/>
<name>M2SF16_ENTHI</name>
<evidence type="ECO:0000313" key="2">
    <source>
        <dbReference type="Proteomes" id="UP000011755"/>
    </source>
</evidence>
<organism evidence="1 2">
    <name type="scientific">Entamoeba histolytica KU27</name>
    <dbReference type="NCBI Taxonomy" id="885311"/>
    <lineage>
        <taxon>Eukaryota</taxon>
        <taxon>Amoebozoa</taxon>
        <taxon>Evosea</taxon>
        <taxon>Archamoebae</taxon>
        <taxon>Mastigamoebida</taxon>
        <taxon>Entamoebidae</taxon>
        <taxon>Entamoeba</taxon>
    </lineage>
</organism>
<evidence type="ECO:0000313" key="1">
    <source>
        <dbReference type="EMBL" id="EMD49482.1"/>
    </source>
</evidence>
<dbReference type="PANTHER" id="PTHR34071">
    <property type="entry name" value="5-NITROIMIDAZOLE ANTIBIOTICS RESISTANCE PROTEIN, NIMA-FAMILY-RELATED PROTEIN-RELATED"/>
    <property type="match status" value="1"/>
</dbReference>
<dbReference type="Proteomes" id="UP000011755">
    <property type="component" value="Unassembled WGS sequence"/>
</dbReference>
<gene>
    <name evidence="1" type="ORF">EHI5A_064930</name>
</gene>